<dbReference type="InterPro" id="IPR043502">
    <property type="entry name" value="DNA/RNA_pol_sf"/>
</dbReference>
<evidence type="ECO:0000256" key="1">
    <source>
        <dbReference type="SAM" id="Coils"/>
    </source>
</evidence>
<dbReference type="InterPro" id="IPR000477">
    <property type="entry name" value="RT_dom"/>
</dbReference>
<accession>A0A2N9FWK0</accession>
<reference evidence="3" key="1">
    <citation type="submission" date="2018-02" db="EMBL/GenBank/DDBJ databases">
        <authorList>
            <person name="Cohen D.B."/>
            <person name="Kent A.D."/>
        </authorList>
    </citation>
    <scope>NUCLEOTIDE SEQUENCE</scope>
</reference>
<dbReference type="CDD" id="cd01650">
    <property type="entry name" value="RT_nLTR_like"/>
    <property type="match status" value="1"/>
</dbReference>
<dbReference type="PANTHER" id="PTHR33116:SF86">
    <property type="entry name" value="REVERSE TRANSCRIPTASE DOMAIN-CONTAINING PROTEIN"/>
    <property type="match status" value="1"/>
</dbReference>
<dbReference type="SUPFAM" id="SSF56672">
    <property type="entry name" value="DNA/RNA polymerases"/>
    <property type="match status" value="1"/>
</dbReference>
<keyword evidence="1" id="KW-0175">Coiled coil</keyword>
<dbReference type="EMBL" id="OIVN01001224">
    <property type="protein sequence ID" value="SPC91379.1"/>
    <property type="molecule type" value="Genomic_DNA"/>
</dbReference>
<name>A0A2N9FWK0_FAGSY</name>
<organism evidence="3">
    <name type="scientific">Fagus sylvatica</name>
    <name type="common">Beechnut</name>
    <dbReference type="NCBI Taxonomy" id="28930"/>
    <lineage>
        <taxon>Eukaryota</taxon>
        <taxon>Viridiplantae</taxon>
        <taxon>Streptophyta</taxon>
        <taxon>Embryophyta</taxon>
        <taxon>Tracheophyta</taxon>
        <taxon>Spermatophyta</taxon>
        <taxon>Magnoliopsida</taxon>
        <taxon>eudicotyledons</taxon>
        <taxon>Gunneridae</taxon>
        <taxon>Pentapetalae</taxon>
        <taxon>rosids</taxon>
        <taxon>fabids</taxon>
        <taxon>Fagales</taxon>
        <taxon>Fagaceae</taxon>
        <taxon>Fagus</taxon>
    </lineage>
</organism>
<gene>
    <name evidence="3" type="ORF">FSB_LOCUS19261</name>
</gene>
<dbReference type="Pfam" id="PF00078">
    <property type="entry name" value="RVT_1"/>
    <property type="match status" value="1"/>
</dbReference>
<dbReference type="PANTHER" id="PTHR33116">
    <property type="entry name" value="REVERSE TRANSCRIPTASE ZINC-BINDING DOMAIN-CONTAINING PROTEIN-RELATED-RELATED"/>
    <property type="match status" value="1"/>
</dbReference>
<dbReference type="Pfam" id="PF13966">
    <property type="entry name" value="zf-RVT"/>
    <property type="match status" value="1"/>
</dbReference>
<evidence type="ECO:0000259" key="2">
    <source>
        <dbReference type="PROSITE" id="PS50878"/>
    </source>
</evidence>
<dbReference type="InterPro" id="IPR026960">
    <property type="entry name" value="RVT-Znf"/>
</dbReference>
<dbReference type="AlphaFoldDB" id="A0A2N9FWK0"/>
<proteinExistence type="predicted"/>
<feature type="coiled-coil region" evidence="1">
    <location>
        <begin position="102"/>
        <end position="129"/>
    </location>
</feature>
<sequence>MEKLDRAFGSADWLDTYPHCLVRNLPILCSDHGPILLDTECRPPYKSRPFRFEWMWTSHQDCASIVHESWNTNIHTGSHAFCLTRKIDSIRKTFRQWNKTTFGRVEKTIQDKKEELRSIQEQLKSIEDVKLEREQYFHKLYEHPQNEPQDIMAQISTLSLPTLSDFQAAQLNLPILEEEIVLAVNQLRPLKTPGPDGIPAAFYQKFWSTVRMDIINMVKAFFHSGFMLKSLNHTFITLIPKVPNPEKGRQITDNIILAQEFFEYLKKKRKGKWGFAALKLDMNKAYDRINWNFLIAVLKRMGFSQSWVTWITQCVTTVSYSILINGSPSNSFVPVRGLRQGDPLSPYLFLFCANVLSCALLKQETSSHLKGIKIGRANQPLSHLLFADDSFLFFKNDKISPITLQNTLAWYCCISGQSINLDKSELYCSPNMVEQEKTNLAILLGVKLVSNPGKYLGINFKLRGNRISDFQDLITKVSYKLQGWKAKLLSQAGRLTLINSVLHSLPIYTFSVFKAPQAVCKKLDSIVNAFWWGHDPNHKKLHMTNWDTVTKPKKEGGLGVKKFGLMNQALLAKQYWRICSNPNLLLTKTLKAKYSPQQDLHLHKPKKHSSWIWKSIMEPPHPILTQGTWKVGRGHDIPITHPMWFHSRQGSSNLVNPQVTKVADLINQDTATWKSDVVMQMYDTNIANKILALPLPKFQTQSTRDQIIWPKSTTGDYQVKKAYALLHQDQPQNIIRTRSAITLPKKIWQNLWRLKLPNKLLTFTWKLLHQALPVKTELNHRGVQCDATCILCSTQEETLNHLFLQCTFARAVWLGMGINTSSLMESNTTLAMWIINMLESYQATQTNFESSSLVITTTWCLWFHRNQIIFEGKNRLGQTLFLGCQSVRIGDSTMAKLAAIREASSLASSLGFRSFIIFTDLKGIEAMWTNNKKINWQLTTIFEDLKCIQQSYGLQMYLKSVPHIIISEATAQATQASRHFLNFVHSNDNA</sequence>
<protein>
    <recommendedName>
        <fullName evidence="2">Reverse transcriptase domain-containing protein</fullName>
    </recommendedName>
</protein>
<evidence type="ECO:0000313" key="3">
    <source>
        <dbReference type="EMBL" id="SPC91379.1"/>
    </source>
</evidence>
<feature type="domain" description="Reverse transcriptase" evidence="2">
    <location>
        <begin position="220"/>
        <end position="460"/>
    </location>
</feature>
<dbReference type="PROSITE" id="PS50878">
    <property type="entry name" value="RT_POL"/>
    <property type="match status" value="1"/>
</dbReference>